<sequence>MTQAGLAVTSAYRQLLRVSLQAVRFSTPARYQVQGILRDSFRNSPAAAFIPRKIENTINFLEQAREHNGLEHKILRNIVHVRYWRDNREKQRPAGAMKENTDVGVDLRQNVGGQFDATLTMFNESMDLCLRV</sequence>
<organism evidence="1 2">
    <name type="scientific">Lithohypha guttulata</name>
    <dbReference type="NCBI Taxonomy" id="1690604"/>
    <lineage>
        <taxon>Eukaryota</taxon>
        <taxon>Fungi</taxon>
        <taxon>Dikarya</taxon>
        <taxon>Ascomycota</taxon>
        <taxon>Pezizomycotina</taxon>
        <taxon>Eurotiomycetes</taxon>
        <taxon>Chaetothyriomycetidae</taxon>
        <taxon>Chaetothyriales</taxon>
        <taxon>Trichomeriaceae</taxon>
        <taxon>Lithohypha</taxon>
    </lineage>
</organism>
<dbReference type="EMBL" id="JAVRRG010000083">
    <property type="protein sequence ID" value="KAK5087707.1"/>
    <property type="molecule type" value="Genomic_DNA"/>
</dbReference>
<dbReference type="Proteomes" id="UP001345013">
    <property type="component" value="Unassembled WGS sequence"/>
</dbReference>
<name>A0ABR0K7S0_9EURO</name>
<evidence type="ECO:0008006" key="3">
    <source>
        <dbReference type="Google" id="ProtNLM"/>
    </source>
</evidence>
<protein>
    <recommendedName>
        <fullName evidence="3">Mitochondrial zinc maintenance protein 1, mitochondrial</fullName>
    </recommendedName>
</protein>
<comment type="caution">
    <text evidence="1">The sequence shown here is derived from an EMBL/GenBank/DDBJ whole genome shotgun (WGS) entry which is preliminary data.</text>
</comment>
<evidence type="ECO:0000313" key="2">
    <source>
        <dbReference type="Proteomes" id="UP001345013"/>
    </source>
</evidence>
<reference evidence="1 2" key="1">
    <citation type="submission" date="2023-08" db="EMBL/GenBank/DDBJ databases">
        <title>Black Yeasts Isolated from many extreme environments.</title>
        <authorList>
            <person name="Coleine C."/>
            <person name="Stajich J.E."/>
            <person name="Selbmann L."/>
        </authorList>
    </citation>
    <scope>NUCLEOTIDE SEQUENCE [LARGE SCALE GENOMIC DNA]</scope>
    <source>
        <strain evidence="1 2">CCFEE 5885</strain>
    </source>
</reference>
<proteinExistence type="predicted"/>
<accession>A0ABR0K7S0</accession>
<evidence type="ECO:0000313" key="1">
    <source>
        <dbReference type="EMBL" id="KAK5087707.1"/>
    </source>
</evidence>
<keyword evidence="2" id="KW-1185">Reference proteome</keyword>
<gene>
    <name evidence="1" type="ORF">LTR24_006417</name>
</gene>